<dbReference type="EMBL" id="JAAIWM010000001">
    <property type="protein sequence ID" value="NEY70983.1"/>
    <property type="molecule type" value="Genomic_DNA"/>
</dbReference>
<evidence type="ECO:0000256" key="1">
    <source>
        <dbReference type="SAM" id="Phobius"/>
    </source>
</evidence>
<keyword evidence="1" id="KW-1133">Transmembrane helix</keyword>
<accession>A0A6M0Q453</accession>
<feature type="transmembrane region" description="Helical" evidence="1">
    <location>
        <begin position="151"/>
        <end position="175"/>
    </location>
</feature>
<dbReference type="RefSeq" id="WP_163178066.1">
    <property type="nucleotide sequence ID" value="NZ_JAAIWM010000001.1"/>
</dbReference>
<feature type="transmembrane region" description="Helical" evidence="1">
    <location>
        <begin position="213"/>
        <end position="234"/>
    </location>
</feature>
<sequence length="272" mass="31651">MDKRRNDGREWERDEDLDNDLKELMDNLEFKLDDYDVEYPSESEMMMTIESLRPYMPAKVNRWEVFAARSTSITKHALTEVYYMSPFFWIANVLFMMIAISAVILTKVNPATVIFLLAPIPTLTGLIEVIKSRNAGMAELEMSFKFNLQEVILSRMVAIGAFNLLINNMLTLIISQWNHYDILAWELMLYWVTPFTVITSIALALVTRFRQMYTVTIGIVIWMTMGSLFSHVFIVDRVPTLFYIVVTVLATGTIVIQMRNMFKRGMSYEFNH</sequence>
<reference evidence="2 3" key="1">
    <citation type="submission" date="2020-02" db="EMBL/GenBank/DDBJ databases">
        <title>Bacillus aquiflavi sp. nov., isolated from yellow water of strong flavor Chinese baijiu in Yibin region of China.</title>
        <authorList>
            <person name="Xie J."/>
        </authorList>
    </citation>
    <scope>NUCLEOTIDE SEQUENCE [LARGE SCALE GENOMIC DNA]</scope>
    <source>
        <strain evidence="2 3">SA4</strain>
    </source>
</reference>
<feature type="transmembrane region" description="Helical" evidence="1">
    <location>
        <begin position="111"/>
        <end position="130"/>
    </location>
</feature>
<keyword evidence="3" id="KW-1185">Reference proteome</keyword>
<evidence type="ECO:0000313" key="3">
    <source>
        <dbReference type="Proteomes" id="UP000481043"/>
    </source>
</evidence>
<proteinExistence type="predicted"/>
<dbReference type="Proteomes" id="UP000481043">
    <property type="component" value="Unassembled WGS sequence"/>
</dbReference>
<protein>
    <submittedName>
        <fullName evidence="2">Uncharacterized protein</fullName>
    </submittedName>
</protein>
<name>A0A6M0Q453_9BACI</name>
<feature type="transmembrane region" description="Helical" evidence="1">
    <location>
        <begin position="187"/>
        <end position="206"/>
    </location>
</feature>
<comment type="caution">
    <text evidence="2">The sequence shown here is derived from an EMBL/GenBank/DDBJ whole genome shotgun (WGS) entry which is preliminary data.</text>
</comment>
<feature type="transmembrane region" description="Helical" evidence="1">
    <location>
        <begin position="81"/>
        <end position="105"/>
    </location>
</feature>
<organism evidence="2 3">
    <name type="scientific">Bacillus mesophilus</name>
    <dbReference type="NCBI Taxonomy" id="1808955"/>
    <lineage>
        <taxon>Bacteria</taxon>
        <taxon>Bacillati</taxon>
        <taxon>Bacillota</taxon>
        <taxon>Bacilli</taxon>
        <taxon>Bacillales</taxon>
        <taxon>Bacillaceae</taxon>
        <taxon>Bacillus</taxon>
    </lineage>
</organism>
<evidence type="ECO:0000313" key="2">
    <source>
        <dbReference type="EMBL" id="NEY70983.1"/>
    </source>
</evidence>
<dbReference type="AlphaFoldDB" id="A0A6M0Q453"/>
<keyword evidence="1" id="KW-0812">Transmembrane</keyword>
<feature type="transmembrane region" description="Helical" evidence="1">
    <location>
        <begin position="240"/>
        <end position="258"/>
    </location>
</feature>
<gene>
    <name evidence="2" type="ORF">G4D63_04420</name>
</gene>
<keyword evidence="1" id="KW-0472">Membrane</keyword>